<dbReference type="NCBIfam" id="NF041681">
    <property type="entry name" value="HGxxPAAW"/>
    <property type="match status" value="1"/>
</dbReference>
<evidence type="ECO:0000313" key="2">
    <source>
        <dbReference type="EMBL" id="PZR52473.1"/>
    </source>
</evidence>
<organism evidence="2 3">
    <name type="scientific">Xylanimonas oleitrophica</name>
    <dbReference type="NCBI Taxonomy" id="2607479"/>
    <lineage>
        <taxon>Bacteria</taxon>
        <taxon>Bacillati</taxon>
        <taxon>Actinomycetota</taxon>
        <taxon>Actinomycetes</taxon>
        <taxon>Micrococcales</taxon>
        <taxon>Promicromonosporaceae</taxon>
        <taxon>Xylanimonas</taxon>
    </lineage>
</organism>
<reference evidence="2 3" key="1">
    <citation type="submission" date="2018-06" db="EMBL/GenBank/DDBJ databases">
        <title>Whole genome sequencing of a novel hydrocarbon degrading bacterial strain, PW21 isolated from oil contaminated produced water sample.</title>
        <authorList>
            <person name="Nagkirti P."/>
            <person name="Shaikh A."/>
            <person name="Gowdaman V."/>
            <person name="Engineer A.E."/>
            <person name="Dagar S."/>
            <person name="Dhakephalkar P.K."/>
        </authorList>
    </citation>
    <scope>NUCLEOTIDE SEQUENCE [LARGE SCALE GENOMIC DNA]</scope>
    <source>
        <strain evidence="2 3">PW21</strain>
    </source>
</reference>
<dbReference type="AlphaFoldDB" id="A0A2W5WNY1"/>
<protein>
    <submittedName>
        <fullName evidence="2">Uncharacterized protein</fullName>
    </submittedName>
</protein>
<keyword evidence="1" id="KW-0472">Membrane</keyword>
<evidence type="ECO:0000313" key="3">
    <source>
        <dbReference type="Proteomes" id="UP000248783"/>
    </source>
</evidence>
<feature type="transmembrane region" description="Helical" evidence="1">
    <location>
        <begin position="25"/>
        <end position="44"/>
    </location>
</feature>
<keyword evidence="1" id="KW-0812">Transmembrane</keyword>
<feature type="transmembrane region" description="Helical" evidence="1">
    <location>
        <begin position="50"/>
        <end position="70"/>
    </location>
</feature>
<dbReference type="EMBL" id="QKWH01000009">
    <property type="protein sequence ID" value="PZR52473.1"/>
    <property type="molecule type" value="Genomic_DNA"/>
</dbReference>
<comment type="caution">
    <text evidence="2">The sequence shown here is derived from an EMBL/GenBank/DDBJ whole genome shotgun (WGS) entry which is preliminary data.</text>
</comment>
<evidence type="ECO:0000256" key="1">
    <source>
        <dbReference type="SAM" id="Phobius"/>
    </source>
</evidence>
<dbReference type="RefSeq" id="WP_111251370.1">
    <property type="nucleotide sequence ID" value="NZ_QKWH01000009.1"/>
</dbReference>
<name>A0A2W5WNY1_9MICO</name>
<accession>A0A2W5WNY1</accession>
<dbReference type="Proteomes" id="UP000248783">
    <property type="component" value="Unassembled WGS sequence"/>
</dbReference>
<keyword evidence="3" id="KW-1185">Reference proteome</keyword>
<sequence>MAENPNAEIAYLPEAAPFHNEGKTVASWVAMAGVTLGAVVAAVAVALASLWLFVAGFGVIALALVVGLVLRNMGYGQPTPGTGKTPKKSRS</sequence>
<gene>
    <name evidence="2" type="ORF">DNL40_11295</name>
</gene>
<proteinExistence type="predicted"/>
<keyword evidence="1" id="KW-1133">Transmembrane helix</keyword>